<name>A0AB37IBH6_ENTHR</name>
<feature type="transmembrane region" description="Helical" evidence="1">
    <location>
        <begin position="48"/>
        <end position="68"/>
    </location>
</feature>
<feature type="transmembrane region" description="Helical" evidence="1">
    <location>
        <begin position="7"/>
        <end position="28"/>
    </location>
</feature>
<accession>A0AB37IBH6</accession>
<dbReference type="Pfam" id="PF11188">
    <property type="entry name" value="DUF2975"/>
    <property type="match status" value="1"/>
</dbReference>
<reference evidence="2 3" key="1">
    <citation type="submission" date="2015-06" db="EMBL/GenBank/DDBJ databases">
        <title>The Genome Sequence of Enterococcus hirae 88EA1.</title>
        <authorList>
            <consortium name="The Broad Institute Genomics Platform"/>
            <consortium name="The Broad Institute Genome Sequencing Center for Infectious Disease"/>
            <person name="Earl A.M."/>
            <person name="Van Tyne D."/>
            <person name="Lebreton F."/>
            <person name="Saavedra J.T."/>
            <person name="Gilmore M.S."/>
            <person name="Manson McGuire A."/>
            <person name="Clock S."/>
            <person name="Crupain M."/>
            <person name="Rangan U."/>
            <person name="Young S."/>
            <person name="Abouelleil A."/>
            <person name="Cao P."/>
            <person name="Chapman S.B."/>
            <person name="Griggs A."/>
            <person name="Priest M."/>
            <person name="Shea T."/>
            <person name="Wortman J."/>
            <person name="Nusbaum C."/>
            <person name="Birren B."/>
        </authorList>
    </citation>
    <scope>NUCLEOTIDE SEQUENCE [LARGE SCALE GENOMIC DNA]</scope>
    <source>
        <strain evidence="2 3">88EA1</strain>
    </source>
</reference>
<feature type="transmembrane region" description="Helical" evidence="1">
    <location>
        <begin position="119"/>
        <end position="140"/>
    </location>
</feature>
<sequence length="157" mass="17969">MKSKLFFIQLIVSVFCFVPLLLGTLLTIQLSTNPTNPFSNWQTTLFILVLYLILLVTLLLNFFLLRLVKTFPSKETFTKKSLKLSSKIRSCLLCITILAFGILPKFYQIADMSDSPGILLIAFVLLFIPFFIYILSSILIDLLKQAIYLKNDYDLTV</sequence>
<dbReference type="InterPro" id="IPR021354">
    <property type="entry name" value="DUF2975"/>
</dbReference>
<dbReference type="AlphaFoldDB" id="A0AB37IBH6"/>
<keyword evidence="1" id="KW-0812">Transmembrane</keyword>
<comment type="caution">
    <text evidence="2">The sequence shown here is derived from an EMBL/GenBank/DDBJ whole genome shotgun (WGS) entry which is preliminary data.</text>
</comment>
<dbReference type="Proteomes" id="UP000253498">
    <property type="component" value="Unassembled WGS sequence"/>
</dbReference>
<dbReference type="EMBL" id="LESJ01000004">
    <property type="protein sequence ID" value="RBT69174.1"/>
    <property type="molecule type" value="Genomic_DNA"/>
</dbReference>
<evidence type="ECO:0000313" key="2">
    <source>
        <dbReference type="EMBL" id="RBT69174.1"/>
    </source>
</evidence>
<gene>
    <name evidence="2" type="ORF">EB03_00843</name>
</gene>
<dbReference type="RefSeq" id="WP_010719090.1">
    <property type="nucleotide sequence ID" value="NZ_CAKMAQ010000001.1"/>
</dbReference>
<keyword evidence="1" id="KW-0472">Membrane</keyword>
<keyword evidence="1" id="KW-1133">Transmembrane helix</keyword>
<protein>
    <recommendedName>
        <fullName evidence="4">DUF2975 domain-containing protein</fullName>
    </recommendedName>
</protein>
<evidence type="ECO:0008006" key="4">
    <source>
        <dbReference type="Google" id="ProtNLM"/>
    </source>
</evidence>
<evidence type="ECO:0000256" key="1">
    <source>
        <dbReference type="SAM" id="Phobius"/>
    </source>
</evidence>
<feature type="transmembrane region" description="Helical" evidence="1">
    <location>
        <begin position="88"/>
        <end position="107"/>
    </location>
</feature>
<dbReference type="GeneID" id="56787460"/>
<evidence type="ECO:0000313" key="3">
    <source>
        <dbReference type="Proteomes" id="UP000253498"/>
    </source>
</evidence>
<organism evidence="2 3">
    <name type="scientific">Enterococcus hirae</name>
    <dbReference type="NCBI Taxonomy" id="1354"/>
    <lineage>
        <taxon>Bacteria</taxon>
        <taxon>Bacillati</taxon>
        <taxon>Bacillota</taxon>
        <taxon>Bacilli</taxon>
        <taxon>Lactobacillales</taxon>
        <taxon>Enterococcaceae</taxon>
        <taxon>Enterococcus</taxon>
    </lineage>
</organism>
<proteinExistence type="predicted"/>